<dbReference type="EMBL" id="LAZR01000138">
    <property type="protein sequence ID" value="KKN87367.1"/>
    <property type="molecule type" value="Genomic_DNA"/>
</dbReference>
<dbReference type="AlphaFoldDB" id="A0A0F9UJ50"/>
<sequence length="156" mass="18032">MNGYGIQLSPAEFAGLDPQPLREIRRTLDPQPELSDGVWYWRGTFFDWEAFNVGNSTMRCPFAEPGRLLRVLEEWWADDENGCYYKAGDFPGTWWERVDLRCMETPGGMELAVDGEWNPPETMPPWASRYVLKIISVGIELHDGEWSWVIEVRSEG</sequence>
<gene>
    <name evidence="1" type="ORF">LCGC14_0258210</name>
</gene>
<comment type="caution">
    <text evidence="1">The sequence shown here is derived from an EMBL/GenBank/DDBJ whole genome shotgun (WGS) entry which is preliminary data.</text>
</comment>
<reference evidence="1" key="1">
    <citation type="journal article" date="2015" name="Nature">
        <title>Complex archaea that bridge the gap between prokaryotes and eukaryotes.</title>
        <authorList>
            <person name="Spang A."/>
            <person name="Saw J.H."/>
            <person name="Jorgensen S.L."/>
            <person name="Zaremba-Niedzwiedzka K."/>
            <person name="Martijn J."/>
            <person name="Lind A.E."/>
            <person name="van Eijk R."/>
            <person name="Schleper C."/>
            <person name="Guy L."/>
            <person name="Ettema T.J."/>
        </authorList>
    </citation>
    <scope>NUCLEOTIDE SEQUENCE</scope>
</reference>
<organism evidence="1">
    <name type="scientific">marine sediment metagenome</name>
    <dbReference type="NCBI Taxonomy" id="412755"/>
    <lineage>
        <taxon>unclassified sequences</taxon>
        <taxon>metagenomes</taxon>
        <taxon>ecological metagenomes</taxon>
    </lineage>
</organism>
<proteinExistence type="predicted"/>
<evidence type="ECO:0000313" key="1">
    <source>
        <dbReference type="EMBL" id="KKN87367.1"/>
    </source>
</evidence>
<name>A0A0F9UJ50_9ZZZZ</name>
<accession>A0A0F9UJ50</accession>
<protein>
    <submittedName>
        <fullName evidence="1">Uncharacterized protein</fullName>
    </submittedName>
</protein>